<dbReference type="AlphaFoldDB" id="A0A9K3CYR2"/>
<dbReference type="EMBL" id="BDIP01002099">
    <property type="protein sequence ID" value="GIQ85726.1"/>
    <property type="molecule type" value="Genomic_DNA"/>
</dbReference>
<comment type="caution">
    <text evidence="2">The sequence shown here is derived from an EMBL/GenBank/DDBJ whole genome shotgun (WGS) entry which is preliminary data.</text>
</comment>
<proteinExistence type="predicted"/>
<feature type="non-terminal residue" evidence="2">
    <location>
        <position position="1"/>
    </location>
</feature>
<gene>
    <name evidence="2" type="ORF">KIPB_007442</name>
</gene>
<dbReference type="Proteomes" id="UP000265618">
    <property type="component" value="Unassembled WGS sequence"/>
</dbReference>
<name>A0A9K3CYR2_9EUKA</name>
<reference evidence="2 3" key="1">
    <citation type="journal article" date="2018" name="PLoS ONE">
        <title>The draft genome of Kipferlia bialata reveals reductive genome evolution in fornicate parasites.</title>
        <authorList>
            <person name="Tanifuji G."/>
            <person name="Takabayashi S."/>
            <person name="Kume K."/>
            <person name="Takagi M."/>
            <person name="Nakayama T."/>
            <person name="Kamikawa R."/>
            <person name="Inagaki Y."/>
            <person name="Hashimoto T."/>
        </authorList>
    </citation>
    <scope>NUCLEOTIDE SEQUENCE [LARGE SCALE GENOMIC DNA]</scope>
    <source>
        <strain evidence="2">NY0173</strain>
    </source>
</reference>
<accession>A0A9K3CYR2</accession>
<organism evidence="2 3">
    <name type="scientific">Kipferlia bialata</name>
    <dbReference type="NCBI Taxonomy" id="797122"/>
    <lineage>
        <taxon>Eukaryota</taxon>
        <taxon>Metamonada</taxon>
        <taxon>Carpediemonas-like organisms</taxon>
        <taxon>Kipferlia</taxon>
    </lineage>
</organism>
<evidence type="ECO:0000313" key="3">
    <source>
        <dbReference type="Proteomes" id="UP000265618"/>
    </source>
</evidence>
<feature type="region of interest" description="Disordered" evidence="1">
    <location>
        <begin position="1"/>
        <end position="22"/>
    </location>
</feature>
<evidence type="ECO:0000313" key="2">
    <source>
        <dbReference type="EMBL" id="GIQ85726.1"/>
    </source>
</evidence>
<protein>
    <submittedName>
        <fullName evidence="2">Uncharacterized protein</fullName>
    </submittedName>
</protein>
<sequence>VKSRRVNLSKRGRGQSQRGDSLPPYLVYTALERRGRDETKTDARSDGKLILTGLSVISPTVISSLAPACLLTHSAPLGEPVFNAAKDRIEVEVDVGYTGCGTAGVSLPLGRHMVKYPSLNPEWLLKQNATTEGLRNKLYAKCLATEIVRGNVLPELAPLWPLLAPDQKGANRKLQKTAATNSMITQLYQLKIQGRSDLIRAISTGDKGQVLGIYLTRLLSKDSYGNPKPSHFIAFKAMWKSVLESIEKM</sequence>
<evidence type="ECO:0000256" key="1">
    <source>
        <dbReference type="SAM" id="MobiDB-lite"/>
    </source>
</evidence>
<keyword evidence="3" id="KW-1185">Reference proteome</keyword>
<feature type="compositionally biased region" description="Basic residues" evidence="1">
    <location>
        <begin position="1"/>
        <end position="13"/>
    </location>
</feature>